<evidence type="ECO:0000256" key="2">
    <source>
        <dbReference type="ARBA" id="ARBA00022448"/>
    </source>
</evidence>
<comment type="function">
    <text evidence="8">Ferredoxins are iron-sulfur proteins that transfer electrons in a wide variety of metabolic reactions.</text>
</comment>
<dbReference type="RefSeq" id="WP_311513750.1">
    <property type="nucleotide sequence ID" value="NZ_JAVREP010000020.1"/>
</dbReference>
<keyword evidence="5 8" id="KW-0408">Iron</keyword>
<name>A0ABU2MES5_9ACTN</name>
<evidence type="ECO:0000256" key="8">
    <source>
        <dbReference type="RuleBase" id="RU368020"/>
    </source>
</evidence>
<evidence type="ECO:0000259" key="9">
    <source>
        <dbReference type="Pfam" id="PF06902"/>
    </source>
</evidence>
<evidence type="ECO:0000256" key="6">
    <source>
        <dbReference type="ARBA" id="ARBA00023014"/>
    </source>
</evidence>
<dbReference type="EMBL" id="JAVREP010000020">
    <property type="protein sequence ID" value="MDT0331199.1"/>
    <property type="molecule type" value="Genomic_DNA"/>
</dbReference>
<dbReference type="Gene3D" id="3.30.70.20">
    <property type="match status" value="1"/>
</dbReference>
<accession>A0ABU2MES5</accession>
<dbReference type="Proteomes" id="UP001183390">
    <property type="component" value="Unassembled WGS sequence"/>
</dbReference>
<reference evidence="11" key="1">
    <citation type="submission" date="2023-07" db="EMBL/GenBank/DDBJ databases">
        <title>30 novel species of actinomycetes from the DSMZ collection.</title>
        <authorList>
            <person name="Nouioui I."/>
        </authorList>
    </citation>
    <scope>NUCLEOTIDE SEQUENCE [LARGE SCALE GENOMIC DNA]</scope>
    <source>
        <strain evidence="11">DSM 44743</strain>
    </source>
</reference>
<evidence type="ECO:0000256" key="4">
    <source>
        <dbReference type="ARBA" id="ARBA00022982"/>
    </source>
</evidence>
<keyword evidence="2 8" id="KW-0813">Transport</keyword>
<evidence type="ECO:0000256" key="7">
    <source>
        <dbReference type="ARBA" id="ARBA00023291"/>
    </source>
</evidence>
<keyword evidence="6 8" id="KW-0411">Iron-sulfur</keyword>
<dbReference type="PANTHER" id="PTHR36923:SF3">
    <property type="entry name" value="FERREDOXIN"/>
    <property type="match status" value="1"/>
</dbReference>
<evidence type="ECO:0000313" key="11">
    <source>
        <dbReference type="Proteomes" id="UP001183390"/>
    </source>
</evidence>
<keyword evidence="3 8" id="KW-0479">Metal-binding</keyword>
<organism evidence="10 11">
    <name type="scientific">Nocardiopsis lambiniae</name>
    <dbReference type="NCBI Taxonomy" id="3075539"/>
    <lineage>
        <taxon>Bacteria</taxon>
        <taxon>Bacillati</taxon>
        <taxon>Actinomycetota</taxon>
        <taxon>Actinomycetes</taxon>
        <taxon>Streptosporangiales</taxon>
        <taxon>Nocardiopsidaceae</taxon>
        <taxon>Nocardiopsis</taxon>
    </lineage>
</organism>
<comment type="caution">
    <text evidence="10">The sequence shown here is derived from an EMBL/GenBank/DDBJ whole genome shotgun (WGS) entry which is preliminary data.</text>
</comment>
<dbReference type="InterPro" id="IPR051269">
    <property type="entry name" value="Fe-S_cluster_ET"/>
</dbReference>
<sequence length="88" mass="8945">MVTTDPEGGGLVLHADTDVCAGAGQCVRAAPELFDQDDDGLVVPLATEIPPASSARALEAVDLCPSGAIGVRVLSRPDGRENRIPPGP</sequence>
<evidence type="ECO:0000256" key="5">
    <source>
        <dbReference type="ARBA" id="ARBA00023004"/>
    </source>
</evidence>
<comment type="cofactor">
    <cofactor evidence="1">
        <name>[3Fe-4S] cluster</name>
        <dbReference type="ChEBI" id="CHEBI:21137"/>
    </cofactor>
</comment>
<dbReference type="PRINTS" id="PR00352">
    <property type="entry name" value="3FE4SFRDOXIN"/>
</dbReference>
<dbReference type="Pfam" id="PF06902">
    <property type="entry name" value="Fer4_19"/>
    <property type="match status" value="1"/>
</dbReference>
<proteinExistence type="predicted"/>
<keyword evidence="4 8" id="KW-0249">Electron transport</keyword>
<dbReference type="SUPFAM" id="SSF54862">
    <property type="entry name" value="4Fe-4S ferredoxins"/>
    <property type="match status" value="1"/>
</dbReference>
<keyword evidence="7" id="KW-0003">3Fe-4S</keyword>
<gene>
    <name evidence="10" type="ORF">RM479_22525</name>
</gene>
<evidence type="ECO:0000256" key="3">
    <source>
        <dbReference type="ARBA" id="ARBA00022723"/>
    </source>
</evidence>
<dbReference type="InterPro" id="IPR001080">
    <property type="entry name" value="3Fe4S_ferredoxin"/>
</dbReference>
<feature type="domain" description="Divergent 4Fe-4S mono-cluster" evidence="9">
    <location>
        <begin position="8"/>
        <end position="70"/>
    </location>
</feature>
<dbReference type="PANTHER" id="PTHR36923">
    <property type="entry name" value="FERREDOXIN"/>
    <property type="match status" value="1"/>
</dbReference>
<dbReference type="InterPro" id="IPR010693">
    <property type="entry name" value="Divergent_4Fe-4S_mono-cluster"/>
</dbReference>
<evidence type="ECO:0000256" key="1">
    <source>
        <dbReference type="ARBA" id="ARBA00001927"/>
    </source>
</evidence>
<evidence type="ECO:0000313" key="10">
    <source>
        <dbReference type="EMBL" id="MDT0331199.1"/>
    </source>
</evidence>
<protein>
    <recommendedName>
        <fullName evidence="8">Ferredoxin</fullName>
    </recommendedName>
</protein>
<keyword evidence="11" id="KW-1185">Reference proteome</keyword>